<proteinExistence type="predicted"/>
<reference evidence="3" key="1">
    <citation type="submission" date="2018-06" db="EMBL/GenBank/DDBJ databases">
        <authorList>
            <person name="Lum Nde A."/>
            <person name="Hugo C."/>
        </authorList>
    </citation>
    <scope>NUCLEOTIDE SEQUENCE [LARGE SCALE GENOMIC DNA]</scope>
    <source>
        <strain evidence="3">1_F178</strain>
    </source>
</reference>
<name>A0A3D9C7V8_9FLAO</name>
<dbReference type="EMBL" id="QNVT01000012">
    <property type="protein sequence ID" value="REC61834.1"/>
    <property type="molecule type" value="Genomic_DNA"/>
</dbReference>
<gene>
    <name evidence="2" type="ORF">DRF65_13940</name>
</gene>
<dbReference type="InterPro" id="IPR045391">
    <property type="entry name" value="DUF6520"/>
</dbReference>
<evidence type="ECO:0008006" key="4">
    <source>
        <dbReference type="Google" id="ProtNLM"/>
    </source>
</evidence>
<keyword evidence="1" id="KW-0732">Signal</keyword>
<comment type="caution">
    <text evidence="2">The sequence shown here is derived from an EMBL/GenBank/DDBJ whole genome shotgun (WGS) entry which is preliminary data.</text>
</comment>
<accession>A0A3D9C7V8</accession>
<protein>
    <recommendedName>
        <fullName evidence="4">DUF333 domain-containing protein</fullName>
    </recommendedName>
</protein>
<keyword evidence="3" id="KW-1185">Reference proteome</keyword>
<evidence type="ECO:0000313" key="2">
    <source>
        <dbReference type="EMBL" id="REC61834.1"/>
    </source>
</evidence>
<sequence length="80" mass="8783">MKKLLLPGLIVAMGLGGAYASSKLGSKAMPTYRIQGSQCVQVQQECDEQPGTLCTFEGNQLYKFKLNETTCSEQLHRSIN</sequence>
<dbReference type="RefSeq" id="WP_123947351.1">
    <property type="nucleotide sequence ID" value="NZ_QNVT01000012.1"/>
</dbReference>
<organism evidence="2 3">
    <name type="scientific">Chryseobacterium pennae</name>
    <dbReference type="NCBI Taxonomy" id="2258962"/>
    <lineage>
        <taxon>Bacteria</taxon>
        <taxon>Pseudomonadati</taxon>
        <taxon>Bacteroidota</taxon>
        <taxon>Flavobacteriia</taxon>
        <taxon>Flavobacteriales</taxon>
        <taxon>Weeksellaceae</taxon>
        <taxon>Chryseobacterium group</taxon>
        <taxon>Chryseobacterium</taxon>
    </lineage>
</organism>
<dbReference type="Proteomes" id="UP000256686">
    <property type="component" value="Unassembled WGS sequence"/>
</dbReference>
<dbReference type="Pfam" id="PF20130">
    <property type="entry name" value="DUF6520"/>
    <property type="match status" value="1"/>
</dbReference>
<feature type="chain" id="PRO_5017768196" description="DUF333 domain-containing protein" evidence="1">
    <location>
        <begin position="21"/>
        <end position="80"/>
    </location>
</feature>
<dbReference type="AlphaFoldDB" id="A0A3D9C7V8"/>
<feature type="signal peptide" evidence="1">
    <location>
        <begin position="1"/>
        <end position="20"/>
    </location>
</feature>
<evidence type="ECO:0000313" key="3">
    <source>
        <dbReference type="Proteomes" id="UP000256686"/>
    </source>
</evidence>
<evidence type="ECO:0000256" key="1">
    <source>
        <dbReference type="SAM" id="SignalP"/>
    </source>
</evidence>